<name>A0A4Z0ZXX9_9LEPT</name>
<evidence type="ECO:0000256" key="7">
    <source>
        <dbReference type="ARBA" id="ARBA00023177"/>
    </source>
</evidence>
<dbReference type="EMBL" id="RQGH01000007">
    <property type="protein sequence ID" value="TGL75589.1"/>
    <property type="molecule type" value="Genomic_DNA"/>
</dbReference>
<dbReference type="InterPro" id="IPR002229">
    <property type="entry name" value="RhesusRHD"/>
</dbReference>
<dbReference type="Gene3D" id="1.10.3430.10">
    <property type="entry name" value="Ammonium transporter AmtB like domains"/>
    <property type="match status" value="1"/>
</dbReference>
<reference evidence="11" key="1">
    <citation type="journal article" date="2019" name="PLoS Negl. Trop. Dis.">
        <title>Revisiting the worldwide diversity of Leptospira species in the environment.</title>
        <authorList>
            <person name="Vincent A.T."/>
            <person name="Schiettekatte O."/>
            <person name="Bourhy P."/>
            <person name="Veyrier F.J."/>
            <person name="Picardeau M."/>
        </authorList>
    </citation>
    <scope>NUCLEOTIDE SEQUENCE [LARGE SCALE GENOMIC DNA]</scope>
    <source>
        <strain evidence="11">201702451</strain>
    </source>
</reference>
<sequence>MKNYFKSIAFLLLVVPMFLFAEEAATVANPAEETAKAIQTLTVGLDTLWVLVAGMLVFFMNAGFALVESGFAQSKNTVNILAKNFIVFAAATFSYWAIGWGLMFGDGTPFYAQNGIFFLTGLDNSPALGDDYKGVYSSMNWTGVPLLAKFFFQLVFAATAATIVSGAVAERIKFHSFLIFSFILVAVMYPFTGHWVWGGGWLAELGFHDFAGSTVVHSVGGWAALAGAIVLGARKGKFLPDGRIKPILGHNMTSAALGTLILWLGWFGFNPGSTMGVGDGITMAHVIVTTNISAALGALASTVTAWIILKKPDLGMILNGTLAGLVGITAPCAIVSPTSAAIIGAVSGVLVVLSVLFFDKMKIDDPVGATSVHLVCGIWGTLAVAIFGYEGSPAGVDVPSFLTQLYGILAIGGFTFVVSLALWFVLKLAGGIRVSEEEELSGLDLGEHGAEAYPDFNIRVRG</sequence>
<evidence type="ECO:0000256" key="4">
    <source>
        <dbReference type="ARBA" id="ARBA00022692"/>
    </source>
</evidence>
<dbReference type="InterPro" id="IPR029020">
    <property type="entry name" value="Ammonium/urea_transptr"/>
</dbReference>
<feature type="transmembrane region" description="Helical" evidence="8">
    <location>
        <begin position="176"/>
        <end position="198"/>
    </location>
</feature>
<keyword evidence="5 8" id="KW-1133">Transmembrane helix</keyword>
<feature type="transmembrane region" description="Helical" evidence="8">
    <location>
        <begin position="316"/>
        <end position="334"/>
    </location>
</feature>
<feature type="transmembrane region" description="Helical" evidence="8">
    <location>
        <begin position="80"/>
        <end position="98"/>
    </location>
</feature>
<evidence type="ECO:0000256" key="9">
    <source>
        <dbReference type="SAM" id="SignalP"/>
    </source>
</evidence>
<keyword evidence="12" id="KW-1185">Reference proteome</keyword>
<comment type="similarity">
    <text evidence="2 8">Belongs to the ammonia transporter channel (TC 1.A.11.2) family.</text>
</comment>
<feature type="chain" id="PRO_5021500855" description="Ammonium transporter" evidence="9">
    <location>
        <begin position="22"/>
        <end position="462"/>
    </location>
</feature>
<accession>A0A4Z0ZXX9</accession>
<feature type="transmembrane region" description="Helical" evidence="8">
    <location>
        <begin position="48"/>
        <end position="68"/>
    </location>
</feature>
<comment type="caution">
    <text evidence="11">The sequence shown here is derived from an EMBL/GenBank/DDBJ whole genome shotgun (WGS) entry which is preliminary data.</text>
</comment>
<evidence type="ECO:0000313" key="12">
    <source>
        <dbReference type="Proteomes" id="UP000297567"/>
    </source>
</evidence>
<dbReference type="GO" id="GO:0097272">
    <property type="term" value="P:ammonium homeostasis"/>
    <property type="evidence" value="ECO:0007669"/>
    <property type="project" value="TreeGrafter"/>
</dbReference>
<keyword evidence="7 8" id="KW-0924">Ammonia transport</keyword>
<feature type="transmembrane region" description="Helical" evidence="8">
    <location>
        <begin position="252"/>
        <end position="269"/>
    </location>
</feature>
<proteinExistence type="inferred from homology"/>
<dbReference type="PROSITE" id="PS01219">
    <property type="entry name" value="AMMONIUM_TRANSP"/>
    <property type="match status" value="1"/>
</dbReference>
<evidence type="ECO:0000256" key="3">
    <source>
        <dbReference type="ARBA" id="ARBA00022448"/>
    </source>
</evidence>
<dbReference type="InterPro" id="IPR024041">
    <property type="entry name" value="NH4_transpt_AmtB-like_dom"/>
</dbReference>
<feature type="transmembrane region" description="Helical" evidence="8">
    <location>
        <begin position="281"/>
        <end position="309"/>
    </location>
</feature>
<keyword evidence="9" id="KW-0732">Signal</keyword>
<dbReference type="PANTHER" id="PTHR11730">
    <property type="entry name" value="AMMONIUM TRANSPORTER"/>
    <property type="match status" value="1"/>
</dbReference>
<evidence type="ECO:0000256" key="1">
    <source>
        <dbReference type="ARBA" id="ARBA00004141"/>
    </source>
</evidence>
<comment type="subcellular location">
    <subcellularLocation>
        <location evidence="8">Cell membrane</location>
        <topology evidence="8">Multi-pass membrane protein</topology>
    </subcellularLocation>
    <subcellularLocation>
        <location evidence="1">Membrane</location>
        <topology evidence="1">Multi-pass membrane protein</topology>
    </subcellularLocation>
</comment>
<keyword evidence="6 8" id="KW-0472">Membrane</keyword>
<evidence type="ECO:0000259" key="10">
    <source>
        <dbReference type="Pfam" id="PF00909"/>
    </source>
</evidence>
<dbReference type="GO" id="GO:0008519">
    <property type="term" value="F:ammonium channel activity"/>
    <property type="evidence" value="ECO:0007669"/>
    <property type="project" value="InterPro"/>
</dbReference>
<evidence type="ECO:0000256" key="2">
    <source>
        <dbReference type="ARBA" id="ARBA00005887"/>
    </source>
</evidence>
<dbReference type="PANTHER" id="PTHR11730:SF89">
    <property type="entry name" value="AMMONIUM TRANSPORTER SLL0108-RELATED"/>
    <property type="match status" value="1"/>
</dbReference>
<evidence type="ECO:0000256" key="5">
    <source>
        <dbReference type="ARBA" id="ARBA00022989"/>
    </source>
</evidence>
<keyword evidence="3 8" id="KW-0813">Transport</keyword>
<feature type="transmembrane region" description="Helical" evidence="8">
    <location>
        <begin position="401"/>
        <end position="426"/>
    </location>
</feature>
<dbReference type="Pfam" id="PF00909">
    <property type="entry name" value="Ammonium_transp"/>
    <property type="match status" value="1"/>
</dbReference>
<keyword evidence="4 8" id="KW-0812">Transmembrane</keyword>
<feature type="domain" description="Ammonium transporter AmtB-like" evidence="10">
    <location>
        <begin position="48"/>
        <end position="453"/>
    </location>
</feature>
<evidence type="ECO:0000256" key="8">
    <source>
        <dbReference type="RuleBase" id="RU362002"/>
    </source>
</evidence>
<feature type="transmembrane region" description="Helical" evidence="8">
    <location>
        <begin position="370"/>
        <end position="389"/>
    </location>
</feature>
<feature type="transmembrane region" description="Helical" evidence="8">
    <location>
        <begin position="340"/>
        <end position="358"/>
    </location>
</feature>
<dbReference type="SUPFAM" id="SSF111352">
    <property type="entry name" value="Ammonium transporter"/>
    <property type="match status" value="1"/>
</dbReference>
<feature type="transmembrane region" description="Helical" evidence="8">
    <location>
        <begin position="210"/>
        <end position="231"/>
    </location>
</feature>
<evidence type="ECO:0000313" key="11">
    <source>
        <dbReference type="EMBL" id="TGL75589.1"/>
    </source>
</evidence>
<dbReference type="GO" id="GO:0005886">
    <property type="term" value="C:plasma membrane"/>
    <property type="evidence" value="ECO:0007669"/>
    <property type="project" value="UniProtKB-SubCell"/>
</dbReference>
<dbReference type="InterPro" id="IPR018047">
    <property type="entry name" value="Ammonium_transpt_CS"/>
</dbReference>
<organism evidence="11 12">
    <name type="scientific">Leptospira jelokensis</name>
    <dbReference type="NCBI Taxonomy" id="2484931"/>
    <lineage>
        <taxon>Bacteria</taxon>
        <taxon>Pseudomonadati</taxon>
        <taxon>Spirochaetota</taxon>
        <taxon>Spirochaetia</taxon>
        <taxon>Leptospirales</taxon>
        <taxon>Leptospiraceae</taxon>
        <taxon>Leptospira</taxon>
    </lineage>
</organism>
<dbReference type="RefSeq" id="WP_135640537.1">
    <property type="nucleotide sequence ID" value="NZ_RQGH01000007.1"/>
</dbReference>
<protein>
    <recommendedName>
        <fullName evidence="8">Ammonium transporter</fullName>
    </recommendedName>
</protein>
<gene>
    <name evidence="11" type="primary">amt</name>
    <name evidence="11" type="ORF">EHQ62_01815</name>
</gene>
<dbReference type="NCBIfam" id="TIGR00836">
    <property type="entry name" value="amt"/>
    <property type="match status" value="1"/>
</dbReference>
<dbReference type="InterPro" id="IPR001905">
    <property type="entry name" value="Ammonium_transpt"/>
</dbReference>
<feature type="signal peptide" evidence="9">
    <location>
        <begin position="1"/>
        <end position="21"/>
    </location>
</feature>
<evidence type="ECO:0000256" key="6">
    <source>
        <dbReference type="ARBA" id="ARBA00023136"/>
    </source>
</evidence>
<dbReference type="Proteomes" id="UP000297567">
    <property type="component" value="Unassembled WGS sequence"/>
</dbReference>
<dbReference type="AlphaFoldDB" id="A0A4Z0ZXX9"/>
<feature type="transmembrane region" description="Helical" evidence="8">
    <location>
        <begin position="150"/>
        <end position="169"/>
    </location>
</feature>
<dbReference type="PRINTS" id="PR00342">
    <property type="entry name" value="RHESUSRHD"/>
</dbReference>